<dbReference type="RefSeq" id="XP_028155318.1">
    <property type="nucleotide sequence ID" value="XM_028299517.1"/>
</dbReference>
<evidence type="ECO:0000313" key="1">
    <source>
        <dbReference type="RefSeq" id="XP_028155318.1"/>
    </source>
</evidence>
<dbReference type="InParanoid" id="A0A6P7HCI3"/>
<accession>A0A6P7HCI3</accession>
<protein>
    <submittedName>
        <fullName evidence="1">Uncharacterized protein LOC114349114</fullName>
    </submittedName>
</protein>
<proteinExistence type="predicted"/>
<organism evidence="1">
    <name type="scientific">Diabrotica virgifera virgifera</name>
    <name type="common">western corn rootworm</name>
    <dbReference type="NCBI Taxonomy" id="50390"/>
    <lineage>
        <taxon>Eukaryota</taxon>
        <taxon>Metazoa</taxon>
        <taxon>Ecdysozoa</taxon>
        <taxon>Arthropoda</taxon>
        <taxon>Hexapoda</taxon>
        <taxon>Insecta</taxon>
        <taxon>Pterygota</taxon>
        <taxon>Neoptera</taxon>
        <taxon>Endopterygota</taxon>
        <taxon>Coleoptera</taxon>
        <taxon>Polyphaga</taxon>
        <taxon>Cucujiformia</taxon>
        <taxon>Chrysomeloidea</taxon>
        <taxon>Chrysomelidae</taxon>
        <taxon>Galerucinae</taxon>
        <taxon>Diabroticina</taxon>
        <taxon>Diabroticites</taxon>
        <taxon>Diabrotica</taxon>
    </lineage>
</organism>
<gene>
    <name evidence="1" type="primary">LOC114349114</name>
</gene>
<sequence>MNYVILAGLNNLLIQRNIVDALAEAGILAERRGRVYHPFINPLEDYSDSQYKKLYRLTKPLTTELIEILEPHLTAPSRISALSISRKVLTTLRFLAAGSYQWDVVKNINHAISQTAVSKSIHEVVDALNHPEILNEYVHLPRNMEELRLLRD</sequence>
<name>A0A6P7HCI3_DIAVI</name>
<dbReference type="AlphaFoldDB" id="A0A6P7HCI3"/>
<reference evidence="1" key="1">
    <citation type="submission" date="2025-08" db="UniProtKB">
        <authorList>
            <consortium name="RefSeq"/>
        </authorList>
    </citation>
    <scope>IDENTIFICATION</scope>
    <source>
        <tissue evidence="1">Whole insect</tissue>
    </source>
</reference>
<feature type="non-terminal residue" evidence="1">
    <location>
        <position position="152"/>
    </location>
</feature>